<keyword evidence="1" id="KW-0472">Membrane</keyword>
<dbReference type="Pfam" id="PF17784">
    <property type="entry name" value="Sulfotransfer_4"/>
    <property type="match status" value="1"/>
</dbReference>
<dbReference type="InterPro" id="IPR027417">
    <property type="entry name" value="P-loop_NTPase"/>
</dbReference>
<dbReference type="SUPFAM" id="SSF52540">
    <property type="entry name" value="P-loop containing nucleoside triphosphate hydrolases"/>
    <property type="match status" value="1"/>
</dbReference>
<dbReference type="PANTHER" id="PTHR36978">
    <property type="entry name" value="P-LOOP CONTAINING NUCLEOTIDE TRIPHOSPHATE HYDROLASE"/>
    <property type="match status" value="1"/>
</dbReference>
<proteinExistence type="predicted"/>
<evidence type="ECO:0008006" key="4">
    <source>
        <dbReference type="Google" id="ProtNLM"/>
    </source>
</evidence>
<dbReference type="Gene3D" id="3.40.50.300">
    <property type="entry name" value="P-loop containing nucleotide triphosphate hydrolases"/>
    <property type="match status" value="1"/>
</dbReference>
<reference evidence="2 3" key="1">
    <citation type="submission" date="2021-11" db="EMBL/GenBank/DDBJ databases">
        <title>Black yeast isolated from Biological Soil Crust.</title>
        <authorList>
            <person name="Kurbessoian T."/>
        </authorList>
    </citation>
    <scope>NUCLEOTIDE SEQUENCE [LARGE SCALE GENOMIC DNA]</scope>
    <source>
        <strain evidence="2 3">CCFEE 5522</strain>
    </source>
</reference>
<evidence type="ECO:0000313" key="2">
    <source>
        <dbReference type="EMBL" id="KAK4543578.1"/>
    </source>
</evidence>
<name>A0AAV9JEY2_9PEZI</name>
<keyword evidence="3" id="KW-1185">Reference proteome</keyword>
<sequence length="287" mass="32136">MATAADFHRIGNYARVKNPQQNIDRSRAHRTVPMEVLCLGYSRTGTLSMHKAMTVLGYPNPYHFSSILDNVVECDLWLQALNAKFHGQGDIPGKPFWDALLGHVGAVTDAPCILFAKELLAAYPAAKVVLVERDLESWFVSWMAFCRSAYDPVIHYLGYLDPYFLGRIAAVGDAITGPQAGFATNLDEVRVRSKDAYRHHYRDVRELVPEARLLEFGLEQGWEPLCEFLGKAVPDEPFPHENEKEANKLAFTTIGLMGLKNILRNAVVVATAIGVPVAAMFWYLRSR</sequence>
<gene>
    <name evidence="2" type="ORF">LTR36_005473</name>
</gene>
<organism evidence="2 3">
    <name type="scientific">Oleoguttula mirabilis</name>
    <dbReference type="NCBI Taxonomy" id="1507867"/>
    <lineage>
        <taxon>Eukaryota</taxon>
        <taxon>Fungi</taxon>
        <taxon>Dikarya</taxon>
        <taxon>Ascomycota</taxon>
        <taxon>Pezizomycotina</taxon>
        <taxon>Dothideomycetes</taxon>
        <taxon>Dothideomycetidae</taxon>
        <taxon>Mycosphaerellales</taxon>
        <taxon>Teratosphaeriaceae</taxon>
        <taxon>Oleoguttula</taxon>
    </lineage>
</organism>
<dbReference type="InterPro" id="IPR040632">
    <property type="entry name" value="Sulfotransfer_4"/>
</dbReference>
<protein>
    <recommendedName>
        <fullName evidence="4">P-loop containing nucleoside triphosphate hydrolase protein</fullName>
    </recommendedName>
</protein>
<evidence type="ECO:0000256" key="1">
    <source>
        <dbReference type="SAM" id="Phobius"/>
    </source>
</evidence>
<dbReference type="AlphaFoldDB" id="A0AAV9JEY2"/>
<dbReference type="Proteomes" id="UP001324427">
    <property type="component" value="Unassembled WGS sequence"/>
</dbReference>
<evidence type="ECO:0000313" key="3">
    <source>
        <dbReference type="Proteomes" id="UP001324427"/>
    </source>
</evidence>
<comment type="caution">
    <text evidence="2">The sequence shown here is derived from an EMBL/GenBank/DDBJ whole genome shotgun (WGS) entry which is preliminary data.</text>
</comment>
<dbReference type="PANTHER" id="PTHR36978:SF4">
    <property type="entry name" value="P-LOOP CONTAINING NUCLEOSIDE TRIPHOSPHATE HYDROLASE PROTEIN"/>
    <property type="match status" value="1"/>
</dbReference>
<feature type="transmembrane region" description="Helical" evidence="1">
    <location>
        <begin position="262"/>
        <end position="284"/>
    </location>
</feature>
<accession>A0AAV9JEY2</accession>
<dbReference type="EMBL" id="JAVFHQ010000031">
    <property type="protein sequence ID" value="KAK4543578.1"/>
    <property type="molecule type" value="Genomic_DNA"/>
</dbReference>
<keyword evidence="1" id="KW-1133">Transmembrane helix</keyword>
<keyword evidence="1" id="KW-0812">Transmembrane</keyword>